<evidence type="ECO:0000256" key="1">
    <source>
        <dbReference type="SAM" id="MobiDB-lite"/>
    </source>
</evidence>
<feature type="compositionally biased region" description="Acidic residues" evidence="1">
    <location>
        <begin position="195"/>
        <end position="216"/>
    </location>
</feature>
<reference evidence="2" key="2">
    <citation type="submission" date="2023-01" db="EMBL/GenBank/DDBJ databases">
        <title>Draft genome sequence of Algimonas porphyrae strain NBRC 108216.</title>
        <authorList>
            <person name="Sun Q."/>
            <person name="Mori K."/>
        </authorList>
    </citation>
    <scope>NUCLEOTIDE SEQUENCE</scope>
    <source>
        <strain evidence="2">NBRC 108216</strain>
    </source>
</reference>
<feature type="region of interest" description="Disordered" evidence="1">
    <location>
        <begin position="195"/>
        <end position="229"/>
    </location>
</feature>
<protein>
    <recommendedName>
        <fullName evidence="4">Tail assembly chaperone</fullName>
    </recommendedName>
</protein>
<dbReference type="EMBL" id="BSNJ01000004">
    <property type="protein sequence ID" value="GLQ21036.1"/>
    <property type="molecule type" value="Genomic_DNA"/>
</dbReference>
<comment type="caution">
    <text evidence="2">The sequence shown here is derived from an EMBL/GenBank/DDBJ whole genome shotgun (WGS) entry which is preliminary data.</text>
</comment>
<name>A0ABQ5V373_9PROT</name>
<feature type="region of interest" description="Disordered" evidence="1">
    <location>
        <begin position="247"/>
        <end position="297"/>
    </location>
</feature>
<evidence type="ECO:0000313" key="2">
    <source>
        <dbReference type="EMBL" id="GLQ21036.1"/>
    </source>
</evidence>
<evidence type="ECO:0008006" key="4">
    <source>
        <dbReference type="Google" id="ProtNLM"/>
    </source>
</evidence>
<gene>
    <name evidence="2" type="ORF">GCM10007854_19910</name>
</gene>
<keyword evidence="3" id="KW-1185">Reference proteome</keyword>
<reference evidence="2" key="1">
    <citation type="journal article" date="2014" name="Int. J. Syst. Evol. Microbiol.">
        <title>Complete genome of a new Firmicutes species belonging to the dominant human colonic microbiota ('Ruminococcus bicirculans') reveals two chromosomes and a selective capacity to utilize plant glucans.</title>
        <authorList>
            <consortium name="NISC Comparative Sequencing Program"/>
            <person name="Wegmann U."/>
            <person name="Louis P."/>
            <person name="Goesmann A."/>
            <person name="Henrissat B."/>
            <person name="Duncan S.H."/>
            <person name="Flint H.J."/>
        </authorList>
    </citation>
    <scope>NUCLEOTIDE SEQUENCE</scope>
    <source>
        <strain evidence="2">NBRC 108216</strain>
    </source>
</reference>
<organism evidence="2 3">
    <name type="scientific">Algimonas porphyrae</name>
    <dbReference type="NCBI Taxonomy" id="1128113"/>
    <lineage>
        <taxon>Bacteria</taxon>
        <taxon>Pseudomonadati</taxon>
        <taxon>Pseudomonadota</taxon>
        <taxon>Alphaproteobacteria</taxon>
        <taxon>Maricaulales</taxon>
        <taxon>Robiginitomaculaceae</taxon>
        <taxon>Algimonas</taxon>
    </lineage>
</organism>
<dbReference type="RefSeq" id="WP_284372177.1">
    <property type="nucleotide sequence ID" value="NZ_BSNJ01000004.1"/>
</dbReference>
<dbReference type="Proteomes" id="UP001161390">
    <property type="component" value="Unassembled WGS sequence"/>
</dbReference>
<accession>A0ABQ5V373</accession>
<sequence>MTTSIDLFRQTVVRDLNYRKPILILAQNVPLFDVIPRDEAARPLIKADHDTLDHALAATRLSEEGYQVRRQMVDAVTLEAMGRPFDRPISMDDSVWAAFRLANQVADGLNRMGDDVDLTDLWADWQVAFPNGSVDRLLALLGMEWTTDLLALYCHSREDAPYRRLLAALHRVIHVAALYDQSYIKAAFLTDTSDPDAANETDVDAPPDGPADDDHDPDGRDPSDGNDDNIVRHHLFRSRIILPSDLFAAPVRPKPPVTKPGRGGRKLPTPPKTAKGKKASGVAKRSDKPVYRRKKGG</sequence>
<proteinExistence type="predicted"/>
<evidence type="ECO:0000313" key="3">
    <source>
        <dbReference type="Proteomes" id="UP001161390"/>
    </source>
</evidence>